<dbReference type="InterPro" id="IPR025948">
    <property type="entry name" value="HTH-like_dom"/>
</dbReference>
<dbReference type="Pfam" id="PF13276">
    <property type="entry name" value="HTH_21"/>
    <property type="match status" value="1"/>
</dbReference>
<dbReference type="AlphaFoldDB" id="A0A4R6FAN1"/>
<protein>
    <submittedName>
        <fullName evidence="2">Helix-turn-helix protein</fullName>
    </submittedName>
</protein>
<proteinExistence type="predicted"/>
<accession>A0A4R6FAN1</accession>
<sequence length="42" mass="4812">MLAHVRSAFALSNGTYGSPRMTRELQDEGFAIGRRRTAWLMR</sequence>
<feature type="domain" description="HTH-like" evidence="1">
    <location>
        <begin position="3"/>
        <end position="42"/>
    </location>
</feature>
<gene>
    <name evidence="2" type="ORF">EV664_12039</name>
</gene>
<organism evidence="2 3">
    <name type="scientific">Stakelama pacifica</name>
    <dbReference type="NCBI Taxonomy" id="517720"/>
    <lineage>
        <taxon>Bacteria</taxon>
        <taxon>Pseudomonadati</taxon>
        <taxon>Pseudomonadota</taxon>
        <taxon>Alphaproteobacteria</taxon>
        <taxon>Sphingomonadales</taxon>
        <taxon>Sphingomonadaceae</taxon>
        <taxon>Stakelama</taxon>
    </lineage>
</organism>
<dbReference type="EMBL" id="SNWD01000020">
    <property type="protein sequence ID" value="TDN78103.1"/>
    <property type="molecule type" value="Genomic_DNA"/>
</dbReference>
<dbReference type="Proteomes" id="UP000295493">
    <property type="component" value="Unassembled WGS sequence"/>
</dbReference>
<evidence type="ECO:0000259" key="1">
    <source>
        <dbReference type="Pfam" id="PF13276"/>
    </source>
</evidence>
<name>A0A4R6FAN1_9SPHN</name>
<evidence type="ECO:0000313" key="2">
    <source>
        <dbReference type="EMBL" id="TDN78103.1"/>
    </source>
</evidence>
<keyword evidence="3" id="KW-1185">Reference proteome</keyword>
<reference evidence="2 3" key="1">
    <citation type="submission" date="2019-03" db="EMBL/GenBank/DDBJ databases">
        <title>Genomic Encyclopedia of Type Strains, Phase IV (KMG-IV): sequencing the most valuable type-strain genomes for metagenomic binning, comparative biology and taxonomic classification.</title>
        <authorList>
            <person name="Goeker M."/>
        </authorList>
    </citation>
    <scope>NUCLEOTIDE SEQUENCE [LARGE SCALE GENOMIC DNA]</scope>
    <source>
        <strain evidence="2 3">DSM 25059</strain>
    </source>
</reference>
<evidence type="ECO:0000313" key="3">
    <source>
        <dbReference type="Proteomes" id="UP000295493"/>
    </source>
</evidence>
<comment type="caution">
    <text evidence="2">The sequence shown here is derived from an EMBL/GenBank/DDBJ whole genome shotgun (WGS) entry which is preliminary data.</text>
</comment>